<feature type="domain" description="HTH hxlR-type" evidence="4">
    <location>
        <begin position="17"/>
        <end position="115"/>
    </location>
</feature>
<proteinExistence type="predicted"/>
<dbReference type="Pfam" id="PF01638">
    <property type="entry name" value="HxlR"/>
    <property type="match status" value="1"/>
</dbReference>
<evidence type="ECO:0000313" key="5">
    <source>
        <dbReference type="EMBL" id="GAA4246681.1"/>
    </source>
</evidence>
<dbReference type="SUPFAM" id="SSF46785">
    <property type="entry name" value="Winged helix' DNA-binding domain"/>
    <property type="match status" value="1"/>
</dbReference>
<keyword evidence="2" id="KW-0238">DNA-binding</keyword>
<comment type="caution">
    <text evidence="5">The sequence shown here is derived from an EMBL/GenBank/DDBJ whole genome shotgun (WGS) entry which is preliminary data.</text>
</comment>
<dbReference type="InterPro" id="IPR036390">
    <property type="entry name" value="WH_DNA-bd_sf"/>
</dbReference>
<dbReference type="PANTHER" id="PTHR33204:SF39">
    <property type="entry name" value="TRANSCRIPTIONAL REGULATORY PROTEIN"/>
    <property type="match status" value="1"/>
</dbReference>
<keyword evidence="3" id="KW-0804">Transcription</keyword>
<dbReference type="InterPro" id="IPR036388">
    <property type="entry name" value="WH-like_DNA-bd_sf"/>
</dbReference>
<dbReference type="Gene3D" id="1.10.10.10">
    <property type="entry name" value="Winged helix-like DNA-binding domain superfamily/Winged helix DNA-binding domain"/>
    <property type="match status" value="1"/>
</dbReference>
<evidence type="ECO:0000256" key="1">
    <source>
        <dbReference type="ARBA" id="ARBA00023015"/>
    </source>
</evidence>
<accession>A0ABP8D3D6</accession>
<evidence type="ECO:0000259" key="4">
    <source>
        <dbReference type="PROSITE" id="PS51118"/>
    </source>
</evidence>
<evidence type="ECO:0000313" key="6">
    <source>
        <dbReference type="Proteomes" id="UP001500620"/>
    </source>
</evidence>
<evidence type="ECO:0000256" key="2">
    <source>
        <dbReference type="ARBA" id="ARBA00023125"/>
    </source>
</evidence>
<protein>
    <submittedName>
        <fullName evidence="5">Helix-turn-helix domain-containing protein</fullName>
    </submittedName>
</protein>
<dbReference type="Proteomes" id="UP001500620">
    <property type="component" value="Unassembled WGS sequence"/>
</dbReference>
<gene>
    <name evidence="5" type="ORF">GCM10022255_019240</name>
</gene>
<dbReference type="InterPro" id="IPR002577">
    <property type="entry name" value="HTH_HxlR"/>
</dbReference>
<organism evidence="5 6">
    <name type="scientific">Dactylosporangium darangshiense</name>
    <dbReference type="NCBI Taxonomy" id="579108"/>
    <lineage>
        <taxon>Bacteria</taxon>
        <taxon>Bacillati</taxon>
        <taxon>Actinomycetota</taxon>
        <taxon>Actinomycetes</taxon>
        <taxon>Micromonosporales</taxon>
        <taxon>Micromonosporaceae</taxon>
        <taxon>Dactylosporangium</taxon>
    </lineage>
</organism>
<name>A0ABP8D3D6_9ACTN</name>
<dbReference type="PANTHER" id="PTHR33204">
    <property type="entry name" value="TRANSCRIPTIONAL REGULATOR, MARR FAMILY"/>
    <property type="match status" value="1"/>
</dbReference>
<keyword evidence="1" id="KW-0805">Transcription regulation</keyword>
<reference evidence="6" key="1">
    <citation type="journal article" date="2019" name="Int. J. Syst. Evol. Microbiol.">
        <title>The Global Catalogue of Microorganisms (GCM) 10K type strain sequencing project: providing services to taxonomists for standard genome sequencing and annotation.</title>
        <authorList>
            <consortium name="The Broad Institute Genomics Platform"/>
            <consortium name="The Broad Institute Genome Sequencing Center for Infectious Disease"/>
            <person name="Wu L."/>
            <person name="Ma J."/>
        </authorList>
    </citation>
    <scope>NUCLEOTIDE SEQUENCE [LARGE SCALE GENOMIC DNA]</scope>
    <source>
        <strain evidence="6">JCM 17441</strain>
    </source>
</reference>
<dbReference type="PROSITE" id="PS51118">
    <property type="entry name" value="HTH_HXLR"/>
    <property type="match status" value="1"/>
</dbReference>
<dbReference type="EMBL" id="BAABAT010000003">
    <property type="protein sequence ID" value="GAA4246681.1"/>
    <property type="molecule type" value="Genomic_DNA"/>
</dbReference>
<sequence>MFPRRPDDMPECGPPACSVEDVIDRVGSKWSVSILLVASDGPVRFSGLERAIPGISRRMLTLTLRNLERDGLVVRTIFPTVPPRVEYSLTPMAVELQAALVALAGWARLHRGDIADARARYDERPG</sequence>
<keyword evidence="6" id="KW-1185">Reference proteome</keyword>
<evidence type="ECO:0000256" key="3">
    <source>
        <dbReference type="ARBA" id="ARBA00023163"/>
    </source>
</evidence>
<dbReference type="RefSeq" id="WP_345123451.1">
    <property type="nucleotide sequence ID" value="NZ_BAABAT010000003.1"/>
</dbReference>